<dbReference type="Proteomes" id="UP001596137">
    <property type="component" value="Unassembled WGS sequence"/>
</dbReference>
<dbReference type="PANTHER" id="PTHR47359">
    <property type="entry name" value="PEPTIDOGLYCAN DL-ENDOPEPTIDASE CWLO"/>
    <property type="match status" value="1"/>
</dbReference>
<dbReference type="Gene3D" id="3.90.1720.10">
    <property type="entry name" value="endopeptidase domain like (from Nostoc punctiforme)"/>
    <property type="match status" value="1"/>
</dbReference>
<name>A0ABW1NJC7_9ACTN</name>
<gene>
    <name evidence="8" type="ORF">ACFP1K_19645</name>
</gene>
<evidence type="ECO:0000313" key="8">
    <source>
        <dbReference type="EMBL" id="MFC6083395.1"/>
    </source>
</evidence>
<dbReference type="InterPro" id="IPR000064">
    <property type="entry name" value="NLP_P60_dom"/>
</dbReference>
<organism evidence="8 9">
    <name type="scientific">Sphaerisporangium aureirubrum</name>
    <dbReference type="NCBI Taxonomy" id="1544736"/>
    <lineage>
        <taxon>Bacteria</taxon>
        <taxon>Bacillati</taxon>
        <taxon>Actinomycetota</taxon>
        <taxon>Actinomycetes</taxon>
        <taxon>Streptosporangiales</taxon>
        <taxon>Streptosporangiaceae</taxon>
        <taxon>Sphaerisporangium</taxon>
    </lineage>
</organism>
<evidence type="ECO:0000256" key="1">
    <source>
        <dbReference type="ARBA" id="ARBA00007074"/>
    </source>
</evidence>
<evidence type="ECO:0000313" key="9">
    <source>
        <dbReference type="Proteomes" id="UP001596137"/>
    </source>
</evidence>
<reference evidence="9" key="1">
    <citation type="journal article" date="2019" name="Int. J. Syst. Evol. Microbiol.">
        <title>The Global Catalogue of Microorganisms (GCM) 10K type strain sequencing project: providing services to taxonomists for standard genome sequencing and annotation.</title>
        <authorList>
            <consortium name="The Broad Institute Genomics Platform"/>
            <consortium name="The Broad Institute Genome Sequencing Center for Infectious Disease"/>
            <person name="Wu L."/>
            <person name="Ma J."/>
        </authorList>
    </citation>
    <scope>NUCLEOTIDE SEQUENCE [LARGE SCALE GENOMIC DNA]</scope>
    <source>
        <strain evidence="9">JCM 30346</strain>
    </source>
</reference>
<feature type="region of interest" description="Disordered" evidence="6">
    <location>
        <begin position="1"/>
        <end position="23"/>
    </location>
</feature>
<keyword evidence="2" id="KW-0645">Protease</keyword>
<sequence>MHAGRTPGKSTGRHARRGHRSRLGAAVTAMAARVAGSGRTESRRLPRRIAMVTVTLTALTFGSPLMSATADPKPSLNELKNQVERLYNDIEALTEQYNGQKERLKQAQRSAKLAKQTLDKSQTDLEEKRRRAGLYAQDAYMTGGIGSSLALAMSGDPEGYLDRAATTYALQLQQGEEVSQITKAMDSAERAKESAKAREAEVKKLVGELDAKRDKIRELVTKTEGSLFRRALSQVGGYGRATKVAIPIPGEGKAAEAAKWALTQQLRPYVWGAAGPSSFDCSGLVLWAYQRVGISLPHYTGDQWTAGTHVSREDMRPGDLVFFYSDLHHVGIYIGGGMMVHAPRTGDVVRVAPLGNRPFAGAVRIAD</sequence>
<evidence type="ECO:0000256" key="2">
    <source>
        <dbReference type="ARBA" id="ARBA00022670"/>
    </source>
</evidence>
<feature type="coiled-coil region" evidence="5">
    <location>
        <begin position="76"/>
        <end position="131"/>
    </location>
</feature>
<dbReference type="InterPro" id="IPR038765">
    <property type="entry name" value="Papain-like_cys_pep_sf"/>
</dbReference>
<keyword evidence="5" id="KW-0175">Coiled coil</keyword>
<dbReference type="PANTHER" id="PTHR47359:SF3">
    <property type="entry name" value="NLP_P60 DOMAIN-CONTAINING PROTEIN-RELATED"/>
    <property type="match status" value="1"/>
</dbReference>
<dbReference type="InterPro" id="IPR051794">
    <property type="entry name" value="PG_Endopeptidase_C40"/>
</dbReference>
<evidence type="ECO:0000259" key="7">
    <source>
        <dbReference type="PROSITE" id="PS51935"/>
    </source>
</evidence>
<feature type="compositionally biased region" description="Basic residues" evidence="6">
    <location>
        <begin position="11"/>
        <end position="22"/>
    </location>
</feature>
<feature type="coiled-coil region" evidence="5">
    <location>
        <begin position="178"/>
        <end position="222"/>
    </location>
</feature>
<dbReference type="RefSeq" id="WP_380755300.1">
    <property type="nucleotide sequence ID" value="NZ_JBHSRF010000028.1"/>
</dbReference>
<evidence type="ECO:0000256" key="5">
    <source>
        <dbReference type="SAM" id="Coils"/>
    </source>
</evidence>
<keyword evidence="9" id="KW-1185">Reference proteome</keyword>
<keyword evidence="3" id="KW-0378">Hydrolase</keyword>
<feature type="domain" description="NlpC/P60" evidence="7">
    <location>
        <begin position="247"/>
        <end position="367"/>
    </location>
</feature>
<dbReference type="SUPFAM" id="SSF54001">
    <property type="entry name" value="Cysteine proteinases"/>
    <property type="match status" value="1"/>
</dbReference>
<comment type="similarity">
    <text evidence="1">Belongs to the peptidase C40 family.</text>
</comment>
<dbReference type="EMBL" id="JBHSRF010000028">
    <property type="protein sequence ID" value="MFC6083395.1"/>
    <property type="molecule type" value="Genomic_DNA"/>
</dbReference>
<evidence type="ECO:0000256" key="3">
    <source>
        <dbReference type="ARBA" id="ARBA00022801"/>
    </source>
</evidence>
<evidence type="ECO:0000256" key="4">
    <source>
        <dbReference type="ARBA" id="ARBA00022807"/>
    </source>
</evidence>
<comment type="caution">
    <text evidence="8">The sequence shown here is derived from an EMBL/GenBank/DDBJ whole genome shotgun (WGS) entry which is preliminary data.</text>
</comment>
<proteinExistence type="inferred from homology"/>
<evidence type="ECO:0000256" key="6">
    <source>
        <dbReference type="SAM" id="MobiDB-lite"/>
    </source>
</evidence>
<dbReference type="PROSITE" id="PS51935">
    <property type="entry name" value="NLPC_P60"/>
    <property type="match status" value="1"/>
</dbReference>
<protein>
    <submittedName>
        <fullName evidence="8">NlpC/P60 family protein</fullName>
    </submittedName>
</protein>
<dbReference type="Pfam" id="PF00877">
    <property type="entry name" value="NLPC_P60"/>
    <property type="match status" value="1"/>
</dbReference>
<keyword evidence="4" id="KW-0788">Thiol protease</keyword>
<accession>A0ABW1NJC7</accession>